<evidence type="ECO:0000256" key="1">
    <source>
        <dbReference type="SAM" id="MobiDB-lite"/>
    </source>
</evidence>
<dbReference type="RefSeq" id="WP_349229823.1">
    <property type="nucleotide sequence ID" value="NZ_JBBMFJ010000023.1"/>
</dbReference>
<keyword evidence="2" id="KW-1133">Transmembrane helix</keyword>
<keyword evidence="2" id="KW-0472">Membrane</keyword>
<sequence>MHYKRSVFRSLAMVTQLGLSVLTPILLCVYTGYLVDSHFGTKLMVPMLILGVLAGGRCGWIMARNTLLQEQKEDERLRQQQNAGQARSGISKPKQPSRIFHEDSKGGR</sequence>
<feature type="transmembrane region" description="Helical" evidence="2">
    <location>
        <begin position="12"/>
        <end position="33"/>
    </location>
</feature>
<gene>
    <name evidence="3" type="ORF">WMO41_11185</name>
</gene>
<evidence type="ECO:0000313" key="4">
    <source>
        <dbReference type="Proteomes" id="UP001437460"/>
    </source>
</evidence>
<comment type="caution">
    <text evidence="3">The sequence shown here is derived from an EMBL/GenBank/DDBJ whole genome shotgun (WGS) entry which is preliminary data.</text>
</comment>
<feature type="transmembrane region" description="Helical" evidence="2">
    <location>
        <begin position="45"/>
        <end position="63"/>
    </location>
</feature>
<name>A0ABV1HN22_9FIRM</name>
<proteinExistence type="predicted"/>
<accession>A0ABV1HN22</accession>
<feature type="region of interest" description="Disordered" evidence="1">
    <location>
        <begin position="73"/>
        <end position="108"/>
    </location>
</feature>
<dbReference type="InterPro" id="IPR032820">
    <property type="entry name" value="ATPase_put"/>
</dbReference>
<dbReference type="Pfam" id="PF09527">
    <property type="entry name" value="ATPase_gene1"/>
    <property type="match status" value="1"/>
</dbReference>
<dbReference type="EMBL" id="JBBMFJ010000023">
    <property type="protein sequence ID" value="MEQ2563719.1"/>
    <property type="molecule type" value="Genomic_DNA"/>
</dbReference>
<evidence type="ECO:0000256" key="2">
    <source>
        <dbReference type="SAM" id="Phobius"/>
    </source>
</evidence>
<feature type="compositionally biased region" description="Basic and acidic residues" evidence="1">
    <location>
        <begin position="99"/>
        <end position="108"/>
    </location>
</feature>
<evidence type="ECO:0000313" key="3">
    <source>
        <dbReference type="EMBL" id="MEQ2563719.1"/>
    </source>
</evidence>
<protein>
    <submittedName>
        <fullName evidence="3">AtpZ/AtpI family protein</fullName>
    </submittedName>
</protein>
<keyword evidence="4" id="KW-1185">Reference proteome</keyword>
<reference evidence="3 4" key="1">
    <citation type="submission" date="2024-03" db="EMBL/GenBank/DDBJ databases">
        <title>Human intestinal bacterial collection.</title>
        <authorList>
            <person name="Pauvert C."/>
            <person name="Hitch T.C.A."/>
            <person name="Clavel T."/>
        </authorList>
    </citation>
    <scope>NUCLEOTIDE SEQUENCE [LARGE SCALE GENOMIC DNA]</scope>
    <source>
        <strain evidence="3 4">CLA-AP-H27</strain>
    </source>
</reference>
<keyword evidence="2" id="KW-0812">Transmembrane</keyword>
<organism evidence="3 4">
    <name type="scientific">Ventrimonas faecis</name>
    <dbReference type="NCBI Taxonomy" id="3133170"/>
    <lineage>
        <taxon>Bacteria</taxon>
        <taxon>Bacillati</taxon>
        <taxon>Bacillota</taxon>
        <taxon>Clostridia</taxon>
        <taxon>Lachnospirales</taxon>
        <taxon>Lachnospiraceae</taxon>
        <taxon>Ventrimonas</taxon>
    </lineage>
</organism>
<dbReference type="Proteomes" id="UP001437460">
    <property type="component" value="Unassembled WGS sequence"/>
</dbReference>